<dbReference type="Pfam" id="PF01564">
    <property type="entry name" value="Spermine_synth"/>
    <property type="match status" value="1"/>
</dbReference>
<evidence type="ECO:0000313" key="3">
    <source>
        <dbReference type="Proteomes" id="UP000323671"/>
    </source>
</evidence>
<dbReference type="Proteomes" id="UP000323671">
    <property type="component" value="Chromosome"/>
</dbReference>
<protein>
    <recommendedName>
        <fullName evidence="4">Spermidine synthase</fullName>
    </recommendedName>
</protein>
<reference evidence="2 3" key="1">
    <citation type="submission" date="2017-07" db="EMBL/GenBank/DDBJ databases">
        <title>Complete genome sequence of Oryzomicrobium terrae TPP412.</title>
        <authorList>
            <person name="Chiu L.-W."/>
            <person name="Lo K.-J."/>
            <person name="Tsai Y.-M."/>
            <person name="Lin S.-S."/>
            <person name="Kuo C.-H."/>
            <person name="Liu C.-T."/>
        </authorList>
    </citation>
    <scope>NUCLEOTIDE SEQUENCE [LARGE SCALE GENOMIC DNA]</scope>
    <source>
        <strain evidence="2 3">TPP412</strain>
    </source>
</reference>
<sequence length="310" mass="34007">MTFVRDSDFSSHNLGEKNLWDNAALPARGKSWFRLTAPSFPAMLRRSPDYDLNHPIDVSETAGVRYLHFGSDWVQGAMRIRRPYDLELAYTREMMAGLLLRGEGETCPDTAGGWPRSVLQIGLGAGSLTRWLHHHVPGAKLTVVEINPRVVAMAAHLFKLPEESERLEIVIADGADFIAEATRAWDWILVDGFDPDARTGRLGDESFFAGCMKRLTRRGLLTVNLLGRNRGFMGSVERLRNASAGRALVFPSCDSGNAVAFAATGEPLAEAMADLRQRAQSLKTATGLDLLPTLTRLEQAGSLVGDALVF</sequence>
<proteinExistence type="predicted"/>
<dbReference type="InterPro" id="IPR029063">
    <property type="entry name" value="SAM-dependent_MTases_sf"/>
</dbReference>
<name>A0A5C1E8A9_9RHOO</name>
<dbReference type="SUPFAM" id="SSF53335">
    <property type="entry name" value="S-adenosyl-L-methionine-dependent methyltransferases"/>
    <property type="match status" value="1"/>
</dbReference>
<keyword evidence="3" id="KW-1185">Reference proteome</keyword>
<dbReference type="EMBL" id="CP022579">
    <property type="protein sequence ID" value="QEL64447.1"/>
    <property type="molecule type" value="Genomic_DNA"/>
</dbReference>
<dbReference type="Gene3D" id="3.40.50.150">
    <property type="entry name" value="Vaccinia Virus protein VP39"/>
    <property type="match status" value="1"/>
</dbReference>
<dbReference type="GO" id="GO:0006596">
    <property type="term" value="P:polyamine biosynthetic process"/>
    <property type="evidence" value="ECO:0007669"/>
    <property type="project" value="UniProtKB-KW"/>
</dbReference>
<dbReference type="PANTHER" id="PTHR43317:SF1">
    <property type="entry name" value="THERMOSPERMINE SYNTHASE ACAULIS5"/>
    <property type="match status" value="1"/>
</dbReference>
<evidence type="ECO:0000256" key="1">
    <source>
        <dbReference type="ARBA" id="ARBA00023115"/>
    </source>
</evidence>
<dbReference type="PANTHER" id="PTHR43317">
    <property type="entry name" value="THERMOSPERMINE SYNTHASE ACAULIS5"/>
    <property type="match status" value="1"/>
</dbReference>
<evidence type="ECO:0008006" key="4">
    <source>
        <dbReference type="Google" id="ProtNLM"/>
    </source>
</evidence>
<evidence type="ECO:0000313" key="2">
    <source>
        <dbReference type="EMBL" id="QEL64447.1"/>
    </source>
</evidence>
<gene>
    <name evidence="2" type="ORF">OTERR_09710</name>
</gene>
<keyword evidence="1" id="KW-0620">Polyamine biosynthesis</keyword>
<dbReference type="KEGG" id="otr:OTERR_09710"/>
<organism evidence="2 3">
    <name type="scientific">Oryzomicrobium terrae</name>
    <dbReference type="NCBI Taxonomy" id="1735038"/>
    <lineage>
        <taxon>Bacteria</taxon>
        <taxon>Pseudomonadati</taxon>
        <taxon>Pseudomonadota</taxon>
        <taxon>Betaproteobacteria</taxon>
        <taxon>Rhodocyclales</taxon>
        <taxon>Rhodocyclaceae</taxon>
        <taxon>Oryzomicrobium</taxon>
    </lineage>
</organism>
<accession>A0A5C1E8A9</accession>
<dbReference type="AlphaFoldDB" id="A0A5C1E8A9"/>